<comment type="caution">
    <text evidence="1">The sequence shown here is derived from an EMBL/GenBank/DDBJ whole genome shotgun (WGS) entry which is preliminary data.</text>
</comment>
<evidence type="ECO:0000313" key="2">
    <source>
        <dbReference type="Proteomes" id="UP000290289"/>
    </source>
</evidence>
<dbReference type="Proteomes" id="UP000290289">
    <property type="component" value="Chromosome 14"/>
</dbReference>
<gene>
    <name evidence="1" type="ORF">DVH24_040007</name>
</gene>
<protein>
    <submittedName>
        <fullName evidence="1">Uncharacterized protein</fullName>
    </submittedName>
</protein>
<dbReference type="AlphaFoldDB" id="A0A498I3B0"/>
<accession>A0A498I3B0</accession>
<organism evidence="1 2">
    <name type="scientific">Malus domestica</name>
    <name type="common">Apple</name>
    <name type="synonym">Pyrus malus</name>
    <dbReference type="NCBI Taxonomy" id="3750"/>
    <lineage>
        <taxon>Eukaryota</taxon>
        <taxon>Viridiplantae</taxon>
        <taxon>Streptophyta</taxon>
        <taxon>Embryophyta</taxon>
        <taxon>Tracheophyta</taxon>
        <taxon>Spermatophyta</taxon>
        <taxon>Magnoliopsida</taxon>
        <taxon>eudicotyledons</taxon>
        <taxon>Gunneridae</taxon>
        <taxon>Pentapetalae</taxon>
        <taxon>rosids</taxon>
        <taxon>fabids</taxon>
        <taxon>Rosales</taxon>
        <taxon>Rosaceae</taxon>
        <taxon>Amygdaloideae</taxon>
        <taxon>Maleae</taxon>
        <taxon>Malus</taxon>
    </lineage>
</organism>
<sequence>MCIGRNNRDLDESASVHRTLGCLQEFDGGGVQKSHTAITVEPRCSCCLIWTCQPDSQLEGKLKSEPSSICCLTNLDLNPLLTHLSETYLLCELKKVFLV</sequence>
<evidence type="ECO:0000313" key="1">
    <source>
        <dbReference type="EMBL" id="RXH78036.1"/>
    </source>
</evidence>
<proteinExistence type="predicted"/>
<dbReference type="EMBL" id="RDQH01000340">
    <property type="protein sequence ID" value="RXH78036.1"/>
    <property type="molecule type" value="Genomic_DNA"/>
</dbReference>
<keyword evidence="2" id="KW-1185">Reference proteome</keyword>
<name>A0A498I3B0_MALDO</name>
<reference evidence="1 2" key="1">
    <citation type="submission" date="2018-10" db="EMBL/GenBank/DDBJ databases">
        <title>A high-quality apple genome assembly.</title>
        <authorList>
            <person name="Hu J."/>
        </authorList>
    </citation>
    <scope>NUCLEOTIDE SEQUENCE [LARGE SCALE GENOMIC DNA]</scope>
    <source>
        <strain evidence="2">cv. HFTH1</strain>
        <tissue evidence="1">Young leaf</tissue>
    </source>
</reference>